<evidence type="ECO:0000313" key="2">
    <source>
        <dbReference type="EMBL" id="NIJ02256.1"/>
    </source>
</evidence>
<accession>A0ABX0TMA9</accession>
<dbReference type="Proteomes" id="UP000802392">
    <property type="component" value="Unassembled WGS sequence"/>
</dbReference>
<dbReference type="EMBL" id="JAAOZD010000005">
    <property type="protein sequence ID" value="NIJ02256.1"/>
    <property type="molecule type" value="Genomic_DNA"/>
</dbReference>
<protein>
    <recommendedName>
        <fullName evidence="1">TY-Chap N-terminal domain-containing protein</fullName>
    </recommendedName>
</protein>
<evidence type="ECO:0000259" key="1">
    <source>
        <dbReference type="Pfam" id="PF22552"/>
    </source>
</evidence>
<gene>
    <name evidence="2" type="ORF">FHR86_002597</name>
</gene>
<sequence>MSLLGNQPPSGALSAGTYALYGGVEVRLDRRGQGWILRANERTPGFTRNEHGQYVKLIAVGDPLDLECFRLKYHGTYRGLAFEVQSLGEPVMAWTRDSRSLAEGFKQVDRGEYRKTISLSDPDLEITTVRTRIPAPWIDHQTPAWSDYRDRLVEAFRGTNDRVIVIISSTADPKRYVQFAGQSDVLDAEAPGTNVVAEAKQQVMADAGWSAPGPAQPNWTSSLELPALTSEYKALADRCVAALRHSYGIAHPSELVYNAWREPEQMPAGVTWSADQVKQLDRGAKAVEFPSLSR</sequence>
<dbReference type="RefSeq" id="WP_167267296.1">
    <property type="nucleotide sequence ID" value="NZ_BAAAVO010000002.1"/>
</dbReference>
<dbReference type="InterPro" id="IPR054344">
    <property type="entry name" value="TY-Chap_N"/>
</dbReference>
<dbReference type="Pfam" id="PF22552">
    <property type="entry name" value="TY-Chap3"/>
    <property type="match status" value="1"/>
</dbReference>
<keyword evidence="3" id="KW-1185">Reference proteome</keyword>
<organism evidence="2 3">
    <name type="scientific">Paenarthrobacter ilicis</name>
    <dbReference type="NCBI Taxonomy" id="43665"/>
    <lineage>
        <taxon>Bacteria</taxon>
        <taxon>Bacillati</taxon>
        <taxon>Actinomycetota</taxon>
        <taxon>Actinomycetes</taxon>
        <taxon>Micrococcales</taxon>
        <taxon>Micrococcaceae</taxon>
        <taxon>Paenarthrobacter</taxon>
    </lineage>
</organism>
<proteinExistence type="predicted"/>
<feature type="domain" description="TY-Chap N-terminal" evidence="1">
    <location>
        <begin position="144"/>
        <end position="255"/>
    </location>
</feature>
<comment type="caution">
    <text evidence="2">The sequence shown here is derived from an EMBL/GenBank/DDBJ whole genome shotgun (WGS) entry which is preliminary data.</text>
</comment>
<evidence type="ECO:0000313" key="3">
    <source>
        <dbReference type="Proteomes" id="UP000802392"/>
    </source>
</evidence>
<reference evidence="2 3" key="1">
    <citation type="submission" date="2020-03" db="EMBL/GenBank/DDBJ databases">
        <title>Genomic Encyclopedia of Type Strains, Phase III (KMG-III): the genomes of soil and plant-associated and newly described type strains.</title>
        <authorList>
            <person name="Whitman W."/>
        </authorList>
    </citation>
    <scope>NUCLEOTIDE SEQUENCE [LARGE SCALE GENOMIC DNA]</scope>
    <source>
        <strain evidence="2 3">CECT 4207</strain>
    </source>
</reference>
<name>A0ABX0TMA9_9MICC</name>